<dbReference type="GO" id="GO:0007155">
    <property type="term" value="P:cell adhesion"/>
    <property type="evidence" value="ECO:0007669"/>
    <property type="project" value="UniProtKB-KW"/>
</dbReference>
<proteinExistence type="predicted"/>
<feature type="region of interest" description="Disordered" evidence="9">
    <location>
        <begin position="41"/>
        <end position="66"/>
    </location>
</feature>
<feature type="compositionally biased region" description="Basic and acidic residues" evidence="9">
    <location>
        <begin position="558"/>
        <end position="567"/>
    </location>
</feature>
<evidence type="ECO:0000259" key="11">
    <source>
        <dbReference type="PROSITE" id="PS50234"/>
    </source>
</evidence>
<dbReference type="PROSITE" id="PS50234">
    <property type="entry name" value="VWFA"/>
    <property type="match status" value="2"/>
</dbReference>
<feature type="domain" description="VWFA" evidence="11">
    <location>
        <begin position="83"/>
        <end position="265"/>
    </location>
</feature>
<dbReference type="AlphaFoldDB" id="A0AAJ7SXT7"/>
<dbReference type="Pfam" id="PF00092">
    <property type="entry name" value="VWA"/>
    <property type="match status" value="2"/>
</dbReference>
<evidence type="ECO:0000256" key="5">
    <source>
        <dbReference type="ARBA" id="ARBA00022737"/>
    </source>
</evidence>
<keyword evidence="2" id="KW-0964">Secreted</keyword>
<evidence type="ECO:0000313" key="15">
    <source>
        <dbReference type="RefSeq" id="XP_032807536.1"/>
    </source>
</evidence>
<feature type="compositionally biased region" description="Basic and acidic residues" evidence="9">
    <location>
        <begin position="1052"/>
        <end position="1067"/>
    </location>
</feature>
<dbReference type="CDD" id="cd01450">
    <property type="entry name" value="vWFA_subfamily_ECM"/>
    <property type="match status" value="1"/>
</dbReference>
<feature type="signal peptide" evidence="10">
    <location>
        <begin position="1"/>
        <end position="37"/>
    </location>
</feature>
<feature type="domain" description="BPTI/Kunitz inhibitor" evidence="12">
    <location>
        <begin position="1108"/>
        <end position="1158"/>
    </location>
</feature>
<keyword evidence="3" id="KW-0272">Extracellular matrix</keyword>
<dbReference type="GO" id="GO:0005581">
    <property type="term" value="C:collagen trimer"/>
    <property type="evidence" value="ECO:0007669"/>
    <property type="project" value="UniProtKB-KW"/>
</dbReference>
<dbReference type="PRINTS" id="PR00759">
    <property type="entry name" value="BASICPTASE"/>
</dbReference>
<dbReference type="PANTHER" id="PTHR24023:SF1107">
    <property type="entry name" value="COLLAGEN TYPE XXVI ALPHA 1 CHAIN"/>
    <property type="match status" value="1"/>
</dbReference>
<accession>A0AAJ7SXT7</accession>
<keyword evidence="4 10" id="KW-0732">Signal</keyword>
<feature type="compositionally biased region" description="Gly residues" evidence="9">
    <location>
        <begin position="670"/>
        <end position="681"/>
    </location>
</feature>
<dbReference type="PANTHER" id="PTHR24023">
    <property type="entry name" value="COLLAGEN ALPHA"/>
    <property type="match status" value="1"/>
</dbReference>
<evidence type="ECO:0000256" key="4">
    <source>
        <dbReference type="ARBA" id="ARBA00022729"/>
    </source>
</evidence>
<keyword evidence="5" id="KW-0677">Repeat</keyword>
<keyword evidence="8" id="KW-1015">Disulfide bond</keyword>
<evidence type="ECO:0000313" key="14">
    <source>
        <dbReference type="RefSeq" id="XP_032807535.1"/>
    </source>
</evidence>
<evidence type="ECO:0000256" key="2">
    <source>
        <dbReference type="ARBA" id="ARBA00022525"/>
    </source>
</evidence>
<dbReference type="PROSITE" id="PS00280">
    <property type="entry name" value="BPTI_KUNITZ_1"/>
    <property type="match status" value="1"/>
</dbReference>
<reference evidence="14 15" key="1">
    <citation type="submission" date="2025-04" db="UniProtKB">
        <authorList>
            <consortium name="RefSeq"/>
        </authorList>
    </citation>
    <scope>IDENTIFICATION</scope>
    <source>
        <tissue evidence="14 15">Sperm</tissue>
    </source>
</reference>
<dbReference type="InterPro" id="IPR002035">
    <property type="entry name" value="VWF_A"/>
</dbReference>
<dbReference type="SUPFAM" id="SSF57362">
    <property type="entry name" value="BPTI-like"/>
    <property type="match status" value="1"/>
</dbReference>
<keyword evidence="6" id="KW-0130">Cell adhesion</keyword>
<evidence type="ECO:0000256" key="10">
    <source>
        <dbReference type="SAM" id="SignalP"/>
    </source>
</evidence>
<feature type="compositionally biased region" description="Gly residues" evidence="9">
    <location>
        <begin position="713"/>
        <end position="727"/>
    </location>
</feature>
<feature type="compositionally biased region" description="Low complexity" evidence="9">
    <location>
        <begin position="682"/>
        <end position="694"/>
    </location>
</feature>
<evidence type="ECO:0000256" key="3">
    <source>
        <dbReference type="ARBA" id="ARBA00022530"/>
    </source>
</evidence>
<keyword evidence="7" id="KW-0176">Collagen</keyword>
<feature type="region of interest" description="Disordered" evidence="9">
    <location>
        <begin position="657"/>
        <end position="808"/>
    </location>
</feature>
<gene>
    <name evidence="14 15" type="primary">LOC116941052</name>
</gene>
<dbReference type="Proteomes" id="UP001318040">
    <property type="component" value="Chromosome 10"/>
</dbReference>
<evidence type="ECO:0000256" key="9">
    <source>
        <dbReference type="SAM" id="MobiDB-lite"/>
    </source>
</evidence>
<dbReference type="FunFam" id="3.40.50.410:FF:000003">
    <property type="entry name" value="Collagen type VI alpha 3 chain"/>
    <property type="match status" value="1"/>
</dbReference>
<dbReference type="GO" id="GO:0004867">
    <property type="term" value="F:serine-type endopeptidase inhibitor activity"/>
    <property type="evidence" value="ECO:0007669"/>
    <property type="project" value="InterPro"/>
</dbReference>
<feature type="compositionally biased region" description="Basic and acidic residues" evidence="9">
    <location>
        <begin position="298"/>
        <end position="310"/>
    </location>
</feature>
<dbReference type="FunFam" id="4.10.410.10:FF:000020">
    <property type="entry name" value="Collagen, type VI, alpha 3"/>
    <property type="match status" value="1"/>
</dbReference>
<evidence type="ECO:0000313" key="13">
    <source>
        <dbReference type="Proteomes" id="UP001318040"/>
    </source>
</evidence>
<evidence type="ECO:0000256" key="1">
    <source>
        <dbReference type="ARBA" id="ARBA00004498"/>
    </source>
</evidence>
<dbReference type="InterPro" id="IPR036880">
    <property type="entry name" value="Kunitz_BPTI_sf"/>
</dbReference>
<evidence type="ECO:0000256" key="6">
    <source>
        <dbReference type="ARBA" id="ARBA00022889"/>
    </source>
</evidence>
<dbReference type="PROSITE" id="PS50279">
    <property type="entry name" value="BPTI_KUNITZ_2"/>
    <property type="match status" value="1"/>
</dbReference>
<feature type="chain" id="PRO_5044709283" evidence="10">
    <location>
        <begin position="38"/>
        <end position="1171"/>
    </location>
</feature>
<feature type="domain" description="VWFA" evidence="11">
    <location>
        <begin position="838"/>
        <end position="1022"/>
    </location>
</feature>
<dbReference type="PRINTS" id="PR00453">
    <property type="entry name" value="VWFADOMAIN"/>
</dbReference>
<dbReference type="RefSeq" id="XP_032807536.1">
    <property type="nucleotide sequence ID" value="XM_032951645.1"/>
</dbReference>
<organism evidence="13 14">
    <name type="scientific">Petromyzon marinus</name>
    <name type="common">Sea lamprey</name>
    <dbReference type="NCBI Taxonomy" id="7757"/>
    <lineage>
        <taxon>Eukaryota</taxon>
        <taxon>Metazoa</taxon>
        <taxon>Chordata</taxon>
        <taxon>Craniata</taxon>
        <taxon>Vertebrata</taxon>
        <taxon>Cyclostomata</taxon>
        <taxon>Hyperoartia</taxon>
        <taxon>Petromyzontiformes</taxon>
        <taxon>Petromyzontidae</taxon>
        <taxon>Petromyzon</taxon>
    </lineage>
</organism>
<feature type="compositionally biased region" description="Low complexity" evidence="9">
    <location>
        <begin position="408"/>
        <end position="417"/>
    </location>
</feature>
<feature type="region of interest" description="Disordered" evidence="9">
    <location>
        <begin position="1026"/>
        <end position="1073"/>
    </location>
</feature>
<feature type="compositionally biased region" description="Basic and acidic residues" evidence="9">
    <location>
        <begin position="775"/>
        <end position="789"/>
    </location>
</feature>
<dbReference type="GO" id="GO:0005615">
    <property type="term" value="C:extracellular space"/>
    <property type="evidence" value="ECO:0007669"/>
    <property type="project" value="TreeGrafter"/>
</dbReference>
<sequence>MSPLRATPAAGGGAQLRGSTVALLVLLLCCMEELASCQRAGGRRDSTRRAPASLRHKRPQANPMPASLYGSDVPDLNLTCAMEIAFLIDSSESAKGSNYNFEQKFVLDFTAMLQREAALAGILSWRIGLLQYSSTVRVEQMLRDWQGPDDFSARVRQMTYIGHGTYTAYALGNLTELYDEQARAGSVRVAVLVTDGVDHPRGPDPAQAAGALRAQGTRLFVLGLSNVARQPDNAARLRLMASAPATRYVHDLRHPATLGTLVAELNTLADEECPKQPACQCEKGERGAAGIPGRKGKPGRDGAHGERGQKGDAGVPGTRGADGAEGRPGFSGEKGDRGQCGAPGEKGDRGPDGPSGPRGPEGPKGPPGPTGEQGLEGIQGPKGERGLPGPPGVQGEAGVGHPGPKGDFGFPGRAGPAGPAGIGEPGLPGAPGPQGQPGERGLAGEGLQGAKGDRGNDGPRGPLGPAGSGQKGDKGELGFPGPAGSTGLSGKGLPGDKGDQGPRGLPGPRGPPGEGIPGPKGIQGLRGDLGPSGIGLEGPPGPKGELGTPGLNGLPGQRGDDGADGQKGETGLPGPRGPDGPPGIGLQGEKGDHGPRGLKGFPGSPGPVGVTGPKGQPGLPGVVGMPGPAGHGIVGPKGEPGHAGPQGLIGEIGIGLQGPKGERGFPGPIGPQGGKGEGYPGPQGLQGLPGLRGEPGLEGVGLPGSKGDTGIRGLPGGRGPPGEGQPGPKGNVGRQGPPGPHGPSGEGIQGAKGEQGFQGLPGPRGPLGEGIPGPKGDRGLHGEKGRKGDAGSSGEKGSLGAMGRVGQKGDPALTRQEIIKLIKEICGCGVKCRQRPLELMFVIDSSESVGPHNFQIIKEFVSALTEKLPIGRNATRVGLVLYSREVQLEFGLGRHASAAEVRRAVTAMAYLGEGTYTGTALQRAVAEGFAGARHGVPKVALVLTDGETDPREPYPLGQAVRGAQVAAVEVYAIGIVNRSDPGHAAFVGELNLIASDPDEEHVYLIDDFNTLPALEMKLVSQLCEDEDGTPFSPAPKPPVRTPALPATAHNGRSPEERGKRMQDRNGEPGHFGNTVEAVTATSLLVTSVTPESFLLTRRPPTPDHALRCQVQLDQGPCRNFISRWYYNGDANACGKFWYGGCEGNDNNFLTSEECQRTCVGSHAKGLGPDGR</sequence>
<dbReference type="Pfam" id="PF00014">
    <property type="entry name" value="Kunitz_BPTI"/>
    <property type="match status" value="1"/>
</dbReference>
<evidence type="ECO:0000256" key="8">
    <source>
        <dbReference type="ARBA" id="ARBA00023157"/>
    </source>
</evidence>
<comment type="subcellular location">
    <subcellularLocation>
        <location evidence="1">Secreted</location>
        <location evidence="1">Extracellular space</location>
        <location evidence="1">Extracellular matrix</location>
    </subcellularLocation>
</comment>
<dbReference type="KEGG" id="pmrn:116941052"/>
<dbReference type="SMART" id="SM00327">
    <property type="entry name" value="VWA"/>
    <property type="match status" value="2"/>
</dbReference>
<evidence type="ECO:0000259" key="12">
    <source>
        <dbReference type="PROSITE" id="PS50279"/>
    </source>
</evidence>
<dbReference type="RefSeq" id="XP_032807535.1">
    <property type="nucleotide sequence ID" value="XM_032951644.1"/>
</dbReference>
<dbReference type="SMART" id="SM00131">
    <property type="entry name" value="KU"/>
    <property type="match status" value="1"/>
</dbReference>
<dbReference type="GO" id="GO:0030020">
    <property type="term" value="F:extracellular matrix structural constituent conferring tensile strength"/>
    <property type="evidence" value="ECO:0007669"/>
    <property type="project" value="TreeGrafter"/>
</dbReference>
<dbReference type="GO" id="GO:0031012">
    <property type="term" value="C:extracellular matrix"/>
    <property type="evidence" value="ECO:0007669"/>
    <property type="project" value="TreeGrafter"/>
</dbReference>
<dbReference type="InterPro" id="IPR002223">
    <property type="entry name" value="Kunitz_BPTI"/>
</dbReference>
<dbReference type="InterPro" id="IPR036465">
    <property type="entry name" value="vWFA_dom_sf"/>
</dbReference>
<dbReference type="InterPro" id="IPR008160">
    <property type="entry name" value="Collagen"/>
</dbReference>
<dbReference type="InterPro" id="IPR020901">
    <property type="entry name" value="Prtase_inh_Kunz-CS"/>
</dbReference>
<feature type="region of interest" description="Disordered" evidence="9">
    <location>
        <begin position="279"/>
        <end position="615"/>
    </location>
</feature>
<dbReference type="InterPro" id="IPR050149">
    <property type="entry name" value="Collagen_superfamily"/>
</dbReference>
<dbReference type="Gene3D" id="4.10.410.10">
    <property type="entry name" value="Pancreatic trypsin inhibitor Kunitz domain"/>
    <property type="match status" value="1"/>
</dbReference>
<keyword evidence="13" id="KW-1185">Reference proteome</keyword>
<name>A0AAJ7SXT7_PETMA</name>
<dbReference type="SUPFAM" id="SSF53300">
    <property type="entry name" value="vWA-like"/>
    <property type="match status" value="2"/>
</dbReference>
<dbReference type="GO" id="GO:0030198">
    <property type="term" value="P:extracellular matrix organization"/>
    <property type="evidence" value="ECO:0007669"/>
    <property type="project" value="TreeGrafter"/>
</dbReference>
<dbReference type="Pfam" id="PF01391">
    <property type="entry name" value="Collagen"/>
    <property type="match status" value="2"/>
</dbReference>
<protein>
    <submittedName>
        <fullName evidence="14 15">Collagen alpha-1(XXVIII) chain-like</fullName>
    </submittedName>
</protein>
<dbReference type="Gene3D" id="3.40.50.410">
    <property type="entry name" value="von Willebrand factor, type A domain"/>
    <property type="match status" value="2"/>
</dbReference>
<evidence type="ECO:0000256" key="7">
    <source>
        <dbReference type="ARBA" id="ARBA00023119"/>
    </source>
</evidence>